<keyword evidence="2" id="KW-0472">Membrane</keyword>
<name>A0AAY4D3V0_9TELE</name>
<keyword evidence="4" id="KW-1185">Reference proteome</keyword>
<dbReference type="Pfam" id="PF14927">
    <property type="entry name" value="Neurensin"/>
    <property type="match status" value="1"/>
</dbReference>
<organism evidence="3 4">
    <name type="scientific">Denticeps clupeoides</name>
    <name type="common">denticle herring</name>
    <dbReference type="NCBI Taxonomy" id="299321"/>
    <lineage>
        <taxon>Eukaryota</taxon>
        <taxon>Metazoa</taxon>
        <taxon>Chordata</taxon>
        <taxon>Craniata</taxon>
        <taxon>Vertebrata</taxon>
        <taxon>Euteleostomi</taxon>
        <taxon>Actinopterygii</taxon>
        <taxon>Neopterygii</taxon>
        <taxon>Teleostei</taxon>
        <taxon>Clupei</taxon>
        <taxon>Clupeiformes</taxon>
        <taxon>Denticipitoidei</taxon>
        <taxon>Denticipitidae</taxon>
        <taxon>Denticeps</taxon>
    </lineage>
</organism>
<evidence type="ECO:0000313" key="4">
    <source>
        <dbReference type="Proteomes" id="UP000694580"/>
    </source>
</evidence>
<reference evidence="3 4" key="1">
    <citation type="submission" date="2020-06" db="EMBL/GenBank/DDBJ databases">
        <authorList>
            <consortium name="Wellcome Sanger Institute Data Sharing"/>
        </authorList>
    </citation>
    <scope>NUCLEOTIDE SEQUENCE [LARGE SCALE GENOMIC DNA]</scope>
</reference>
<gene>
    <name evidence="3" type="primary">TMEM74</name>
</gene>
<reference evidence="3" key="3">
    <citation type="submission" date="2025-09" db="UniProtKB">
        <authorList>
            <consortium name="Ensembl"/>
        </authorList>
    </citation>
    <scope>IDENTIFICATION</scope>
</reference>
<keyword evidence="2" id="KW-0812">Transmembrane</keyword>
<reference evidence="3" key="2">
    <citation type="submission" date="2025-08" db="UniProtKB">
        <authorList>
            <consortium name="Ensembl"/>
        </authorList>
    </citation>
    <scope>IDENTIFICATION</scope>
</reference>
<evidence type="ECO:0000256" key="1">
    <source>
        <dbReference type="SAM" id="MobiDB-lite"/>
    </source>
</evidence>
<sequence length="210" mass="22695">CVCVCVSVHMDEDLGNSADHWTLMVLTGLEEPGSRQDHEPCRTSFTHSGQKDAGDTLSQTSSSDTLEVDSPEASPDYCFISAVTFLVTGISLVIVSYTLRRDVTVSADDASAREMEALGRESARLGAHLDRCVIAGLCLLTLGGVVLSTLLMVSMWKDETLSTQSDKLYGSTRARLSQPVHCTSSTDHVDTVRAHLVSHKSIFLKSGFVK</sequence>
<feature type="compositionally biased region" description="Basic and acidic residues" evidence="1">
    <location>
        <begin position="32"/>
        <end position="41"/>
    </location>
</feature>
<protein>
    <recommendedName>
        <fullName evidence="5">Transmembrane protein 74</fullName>
    </recommendedName>
</protein>
<dbReference type="Proteomes" id="UP000694580">
    <property type="component" value="Chromosome 20"/>
</dbReference>
<dbReference type="AlphaFoldDB" id="A0AAY4D3V0"/>
<dbReference type="GeneTree" id="ENSGT00530000063880"/>
<evidence type="ECO:0008006" key="5">
    <source>
        <dbReference type="Google" id="ProtNLM"/>
    </source>
</evidence>
<dbReference type="PANTHER" id="PTHR16125">
    <property type="entry name" value="TRANSMEMBRANE PROTEIN 74"/>
    <property type="match status" value="1"/>
</dbReference>
<evidence type="ECO:0000313" key="3">
    <source>
        <dbReference type="Ensembl" id="ENSDCDP00010039779.1"/>
    </source>
</evidence>
<evidence type="ECO:0000256" key="2">
    <source>
        <dbReference type="SAM" id="Phobius"/>
    </source>
</evidence>
<dbReference type="InterPro" id="IPR029695">
    <property type="entry name" value="TMEM74-like"/>
</dbReference>
<feature type="transmembrane region" description="Helical" evidence="2">
    <location>
        <begin position="79"/>
        <end position="99"/>
    </location>
</feature>
<keyword evidence="2" id="KW-1133">Transmembrane helix</keyword>
<feature type="compositionally biased region" description="Low complexity" evidence="1">
    <location>
        <begin position="55"/>
        <end position="65"/>
    </location>
</feature>
<proteinExistence type="predicted"/>
<feature type="region of interest" description="Disordered" evidence="1">
    <location>
        <begin position="32"/>
        <end position="69"/>
    </location>
</feature>
<dbReference type="PANTHER" id="PTHR16125:SF3">
    <property type="entry name" value="TRANSMEMBRANE PROTEIN 74"/>
    <property type="match status" value="1"/>
</dbReference>
<feature type="transmembrane region" description="Helical" evidence="2">
    <location>
        <begin position="132"/>
        <end position="156"/>
    </location>
</feature>
<accession>A0AAY4D3V0</accession>
<dbReference type="Ensembl" id="ENSDCDT00010049569.1">
    <property type="protein sequence ID" value="ENSDCDP00010039779.1"/>
    <property type="gene ID" value="ENSDCDG00010025509.1"/>
</dbReference>